<dbReference type="InterPro" id="IPR011330">
    <property type="entry name" value="Glyco_hydro/deAcase_b/a-brl"/>
</dbReference>
<dbReference type="InterPro" id="IPR002509">
    <property type="entry name" value="NODB_dom"/>
</dbReference>
<dbReference type="STRING" id="1805281.AUJ77_03255"/>
<keyword evidence="2" id="KW-0732">Signal</keyword>
<dbReference type="PROSITE" id="PS51677">
    <property type="entry name" value="NODB"/>
    <property type="match status" value="1"/>
</dbReference>
<dbReference type="GO" id="GO:0005576">
    <property type="term" value="C:extracellular region"/>
    <property type="evidence" value="ECO:0007669"/>
    <property type="project" value="UniProtKB-SubCell"/>
</dbReference>
<dbReference type="PANTHER" id="PTHR34216">
    <property type="match status" value="1"/>
</dbReference>
<proteinExistence type="predicted"/>
<name>A0A1J4V507_9BACT</name>
<evidence type="ECO:0000313" key="4">
    <source>
        <dbReference type="EMBL" id="OIO30369.1"/>
    </source>
</evidence>
<evidence type="ECO:0000256" key="2">
    <source>
        <dbReference type="ARBA" id="ARBA00022729"/>
    </source>
</evidence>
<evidence type="ECO:0000313" key="5">
    <source>
        <dbReference type="Proteomes" id="UP000181992"/>
    </source>
</evidence>
<dbReference type="SUPFAM" id="SSF88713">
    <property type="entry name" value="Glycoside hydrolase/deacetylase"/>
    <property type="match status" value="1"/>
</dbReference>
<accession>A0A1J4V507</accession>
<dbReference type="Pfam" id="PF01522">
    <property type="entry name" value="Polysacc_deac_1"/>
    <property type="match status" value="1"/>
</dbReference>
<dbReference type="EMBL" id="MNVN01000019">
    <property type="protein sequence ID" value="OIO30369.1"/>
    <property type="molecule type" value="Genomic_DNA"/>
</dbReference>
<organism evidence="4 5">
    <name type="scientific">Candidatus Nomurabacteria bacterium CG1_02_43_90</name>
    <dbReference type="NCBI Taxonomy" id="1805281"/>
    <lineage>
        <taxon>Bacteria</taxon>
        <taxon>Candidatus Nomuraibacteriota</taxon>
    </lineage>
</organism>
<comment type="subcellular location">
    <subcellularLocation>
        <location evidence="1">Secreted</location>
    </subcellularLocation>
</comment>
<dbReference type="GO" id="GO:0005975">
    <property type="term" value="P:carbohydrate metabolic process"/>
    <property type="evidence" value="ECO:0007669"/>
    <property type="project" value="InterPro"/>
</dbReference>
<dbReference type="Proteomes" id="UP000181992">
    <property type="component" value="Unassembled WGS sequence"/>
</dbReference>
<gene>
    <name evidence="4" type="ORF">AUJ77_03255</name>
</gene>
<dbReference type="InterPro" id="IPR051398">
    <property type="entry name" value="Polysacch_Deacetylase"/>
</dbReference>
<dbReference type="PANTHER" id="PTHR34216:SF3">
    <property type="entry name" value="POLY-BETA-1,6-N-ACETYL-D-GLUCOSAMINE N-DEACETYLASE"/>
    <property type="match status" value="1"/>
</dbReference>
<feature type="non-terminal residue" evidence="4">
    <location>
        <position position="1"/>
    </location>
</feature>
<reference evidence="4 5" key="1">
    <citation type="journal article" date="2016" name="Environ. Microbiol.">
        <title>Genomic resolution of a cold subsurface aquifer community provides metabolic insights for novel microbes adapted to high CO concentrations.</title>
        <authorList>
            <person name="Probst A.J."/>
            <person name="Castelle C.J."/>
            <person name="Singh A."/>
            <person name="Brown C.T."/>
            <person name="Anantharaman K."/>
            <person name="Sharon I."/>
            <person name="Hug L.A."/>
            <person name="Burstein D."/>
            <person name="Emerson J.B."/>
            <person name="Thomas B.C."/>
            <person name="Banfield J.F."/>
        </authorList>
    </citation>
    <scope>NUCLEOTIDE SEQUENCE [LARGE SCALE GENOMIC DNA]</scope>
    <source>
        <strain evidence="4">CG1_02_43_90</strain>
    </source>
</reference>
<sequence>GVFLGAGYFMVFYKNFGDPRVALEASTDFTYTQAFLQNNSAEKPVLSTAEVPAVKIPIIIYHSVRPHIPGESIMQDRFDITPELFEEQLIYLRDHKYTTISMDEVARDTKEGTTTPTQKPVALTFDDGLVNQYQYAFPLLKKYGMTATFYVYTNPINRGNKRYLSWDEVREMSTTGMTIGSHSLSHSLFKNSTPADIKKEISESKKVIEDNIKKPVTDFAQPFGYTSPEIETVIKEAGYTTARGIPWGTLHSSKDLFHLSGYFTSDNFKDFVRIVGK</sequence>
<protein>
    <recommendedName>
        <fullName evidence="3">NodB homology domain-containing protein</fullName>
    </recommendedName>
</protein>
<feature type="domain" description="NodB homology" evidence="3">
    <location>
        <begin position="119"/>
        <end position="277"/>
    </location>
</feature>
<dbReference type="CDD" id="cd10918">
    <property type="entry name" value="CE4_NodB_like_5s_6s"/>
    <property type="match status" value="1"/>
</dbReference>
<evidence type="ECO:0000259" key="3">
    <source>
        <dbReference type="PROSITE" id="PS51677"/>
    </source>
</evidence>
<dbReference type="GO" id="GO:0016810">
    <property type="term" value="F:hydrolase activity, acting on carbon-nitrogen (but not peptide) bonds"/>
    <property type="evidence" value="ECO:0007669"/>
    <property type="project" value="InterPro"/>
</dbReference>
<comment type="caution">
    <text evidence="4">The sequence shown here is derived from an EMBL/GenBank/DDBJ whole genome shotgun (WGS) entry which is preliminary data.</text>
</comment>
<dbReference type="Gene3D" id="3.20.20.370">
    <property type="entry name" value="Glycoside hydrolase/deacetylase"/>
    <property type="match status" value="1"/>
</dbReference>
<evidence type="ECO:0000256" key="1">
    <source>
        <dbReference type="ARBA" id="ARBA00004613"/>
    </source>
</evidence>
<dbReference type="AlphaFoldDB" id="A0A1J4V507"/>